<dbReference type="PIRSF" id="PIRSF002070">
    <property type="entry name" value="SSB"/>
    <property type="match status" value="1"/>
</dbReference>
<dbReference type="InterPro" id="IPR012340">
    <property type="entry name" value="NA-bd_OB-fold"/>
</dbReference>
<dbReference type="GO" id="GO:0006260">
    <property type="term" value="P:DNA replication"/>
    <property type="evidence" value="ECO:0007669"/>
    <property type="project" value="InterPro"/>
</dbReference>
<dbReference type="SUPFAM" id="SSF50249">
    <property type="entry name" value="Nucleic acid-binding proteins"/>
    <property type="match status" value="1"/>
</dbReference>
<dbReference type="PANTHER" id="PTHR10302:SF27">
    <property type="entry name" value="SINGLE-STRANDED DNA-BINDING PROTEIN"/>
    <property type="match status" value="1"/>
</dbReference>
<dbReference type="AlphaFoldDB" id="A0AB38D0P8"/>
<evidence type="ECO:0000256" key="1">
    <source>
        <dbReference type="ARBA" id="ARBA00023125"/>
    </source>
</evidence>
<dbReference type="HAMAP" id="MF_00984">
    <property type="entry name" value="SSB"/>
    <property type="match status" value="1"/>
</dbReference>
<protein>
    <recommendedName>
        <fullName evidence="2 3">Single-stranded DNA-binding protein</fullName>
        <shortName evidence="2">SSB</shortName>
    </recommendedName>
</protein>
<dbReference type="Pfam" id="PF00436">
    <property type="entry name" value="SSB"/>
    <property type="match status" value="1"/>
</dbReference>
<dbReference type="InterPro" id="IPR000424">
    <property type="entry name" value="Primosome_PriB/ssb"/>
</dbReference>
<accession>A0AB38D0P8</accession>
<dbReference type="InterPro" id="IPR011344">
    <property type="entry name" value="ssDNA-bd"/>
</dbReference>
<dbReference type="PANTHER" id="PTHR10302">
    <property type="entry name" value="SINGLE-STRANDED DNA-BINDING PROTEIN"/>
    <property type="match status" value="1"/>
</dbReference>
<evidence type="ECO:0000313" key="5">
    <source>
        <dbReference type="EMBL" id="SIB18330.1"/>
    </source>
</evidence>
<evidence type="ECO:0000256" key="2">
    <source>
        <dbReference type="HAMAP-Rule" id="MF_00984"/>
    </source>
</evidence>
<dbReference type="GO" id="GO:0009295">
    <property type="term" value="C:nucleoid"/>
    <property type="evidence" value="ECO:0007669"/>
    <property type="project" value="TreeGrafter"/>
</dbReference>
<feature type="region of interest" description="Disordered" evidence="4">
    <location>
        <begin position="114"/>
        <end position="144"/>
    </location>
</feature>
<evidence type="ECO:0000256" key="3">
    <source>
        <dbReference type="PIRNR" id="PIRNR002070"/>
    </source>
</evidence>
<proteinExistence type="inferred from homology"/>
<comment type="caution">
    <text evidence="2">Lacks conserved residue(s) required for the propagation of feature annotation.</text>
</comment>
<dbReference type="PROSITE" id="PS50935">
    <property type="entry name" value="SSB"/>
    <property type="match status" value="1"/>
</dbReference>
<dbReference type="Proteomes" id="UP000185210">
    <property type="component" value="Unassembled WGS sequence"/>
</dbReference>
<organism evidence="5 6">
    <name type="scientific">Mycobacteroides abscessus subsp. abscessus</name>
    <dbReference type="NCBI Taxonomy" id="1185650"/>
    <lineage>
        <taxon>Bacteria</taxon>
        <taxon>Bacillati</taxon>
        <taxon>Actinomycetota</taxon>
        <taxon>Actinomycetes</taxon>
        <taxon>Mycobacteriales</taxon>
        <taxon>Mycobacteriaceae</taxon>
        <taxon>Mycobacteroides</taxon>
        <taxon>Mycobacteroides abscessus</taxon>
    </lineage>
</organism>
<reference evidence="5 6" key="1">
    <citation type="submission" date="2016-11" db="EMBL/GenBank/DDBJ databases">
        <authorList>
            <consortium name="Pathogen Informatics"/>
        </authorList>
    </citation>
    <scope>NUCLEOTIDE SEQUENCE [LARGE SCALE GENOMIC DNA]</scope>
    <source>
        <strain evidence="5 6">104</strain>
    </source>
</reference>
<dbReference type="RefSeq" id="WP_074292925.1">
    <property type="nucleotide sequence ID" value="NZ_FSFF01000001.1"/>
</dbReference>
<name>A0AB38D0P8_9MYCO</name>
<comment type="caution">
    <text evidence="5">The sequence shown here is derived from an EMBL/GenBank/DDBJ whole genome shotgun (WGS) entry which is preliminary data.</text>
</comment>
<dbReference type="GO" id="GO:0003697">
    <property type="term" value="F:single-stranded DNA binding"/>
    <property type="evidence" value="ECO:0007669"/>
    <property type="project" value="UniProtKB-UniRule"/>
</dbReference>
<sequence>MSITLPDVTVVGTLTRDPELRFTGSGKAVVSVSVATNTRKKDPAGNWVDGDTTFLNGNVWDKFAENIAESLSRGDRVIGHGQIKQREFETNAGEKRRVLEVEFDSFGPDLRFATAAPQKAGGGARQKPAEDAWGGDANNDEPDW</sequence>
<evidence type="ECO:0000313" key="6">
    <source>
        <dbReference type="Proteomes" id="UP000185210"/>
    </source>
</evidence>
<comment type="subunit">
    <text evidence="2">Homotetramer.</text>
</comment>
<gene>
    <name evidence="5" type="primary">ssb_2</name>
    <name evidence="5" type="ORF">SAMEA2070301_03136</name>
</gene>
<dbReference type="EMBL" id="FSHM01000004">
    <property type="protein sequence ID" value="SIB18330.1"/>
    <property type="molecule type" value="Genomic_DNA"/>
</dbReference>
<dbReference type="NCBIfam" id="TIGR00621">
    <property type="entry name" value="ssb"/>
    <property type="match status" value="1"/>
</dbReference>
<dbReference type="CDD" id="cd04496">
    <property type="entry name" value="SSB_OBF"/>
    <property type="match status" value="1"/>
</dbReference>
<evidence type="ECO:0000256" key="4">
    <source>
        <dbReference type="SAM" id="MobiDB-lite"/>
    </source>
</evidence>
<dbReference type="Gene3D" id="2.40.50.140">
    <property type="entry name" value="Nucleic acid-binding proteins"/>
    <property type="match status" value="1"/>
</dbReference>
<keyword evidence="1 2" id="KW-0238">DNA-binding</keyword>